<organism evidence="11 12">
    <name type="scientific">Achaetomium macrosporum</name>
    <dbReference type="NCBI Taxonomy" id="79813"/>
    <lineage>
        <taxon>Eukaryota</taxon>
        <taxon>Fungi</taxon>
        <taxon>Dikarya</taxon>
        <taxon>Ascomycota</taxon>
        <taxon>Pezizomycotina</taxon>
        <taxon>Sordariomycetes</taxon>
        <taxon>Sordariomycetidae</taxon>
        <taxon>Sordariales</taxon>
        <taxon>Chaetomiaceae</taxon>
        <taxon>Achaetomium</taxon>
    </lineage>
</organism>
<evidence type="ECO:0000256" key="4">
    <source>
        <dbReference type="ARBA" id="ARBA00022692"/>
    </source>
</evidence>
<dbReference type="AlphaFoldDB" id="A0AAN7CGN3"/>
<evidence type="ECO:0000256" key="6">
    <source>
        <dbReference type="ARBA" id="ARBA00022989"/>
    </source>
</evidence>
<evidence type="ECO:0000256" key="5">
    <source>
        <dbReference type="ARBA" id="ARBA00022832"/>
    </source>
</evidence>
<evidence type="ECO:0000256" key="3">
    <source>
        <dbReference type="ARBA" id="ARBA00022679"/>
    </source>
</evidence>
<keyword evidence="3" id="KW-0808">Transferase</keyword>
<feature type="chain" id="PRO_5043018483" evidence="10">
    <location>
        <begin position="18"/>
        <end position="208"/>
    </location>
</feature>
<keyword evidence="12" id="KW-1185">Reference proteome</keyword>
<comment type="caution">
    <text evidence="11">The sequence shown here is derived from an EMBL/GenBank/DDBJ whole genome shotgun (WGS) entry which is preliminary data.</text>
</comment>
<evidence type="ECO:0000256" key="7">
    <source>
        <dbReference type="ARBA" id="ARBA00023098"/>
    </source>
</evidence>
<dbReference type="Pfam" id="PF01151">
    <property type="entry name" value="ELO"/>
    <property type="match status" value="1"/>
</dbReference>
<evidence type="ECO:0000256" key="1">
    <source>
        <dbReference type="ARBA" id="ARBA00004141"/>
    </source>
</evidence>
<accession>A0AAN7CGN3</accession>
<protein>
    <submittedName>
        <fullName evidence="11">Uncharacterized protein</fullName>
    </submittedName>
</protein>
<sequence length="208" mass="23884">MAFQSLLYLSVWGLTSLLVRVYGPSKTIAPIHGIQQPLLFPRLPFPILPHPLLRTLYHLSKFYEYLDILSVTAAGGAINLHFAFHHLTTPWLTFVRVLPDDPPGCHEGWRWFAAANAAHHVLMYAYFGGLGQTQLVREVLFWAGEVQFCIGMLADGWVVWERLVVEGEGVQELWRFLVSAGLLGTYWILNRSELREKEREERRNVKDN</sequence>
<dbReference type="GO" id="GO:0006633">
    <property type="term" value="P:fatty acid biosynthetic process"/>
    <property type="evidence" value="ECO:0007669"/>
    <property type="project" value="UniProtKB-KW"/>
</dbReference>
<reference evidence="11" key="1">
    <citation type="journal article" date="2023" name="Mol. Phylogenet. Evol.">
        <title>Genome-scale phylogeny and comparative genomics of the fungal order Sordariales.</title>
        <authorList>
            <person name="Hensen N."/>
            <person name="Bonometti L."/>
            <person name="Westerberg I."/>
            <person name="Brannstrom I.O."/>
            <person name="Guillou S."/>
            <person name="Cros-Aarteil S."/>
            <person name="Calhoun S."/>
            <person name="Haridas S."/>
            <person name="Kuo A."/>
            <person name="Mondo S."/>
            <person name="Pangilinan J."/>
            <person name="Riley R."/>
            <person name="LaButti K."/>
            <person name="Andreopoulos B."/>
            <person name="Lipzen A."/>
            <person name="Chen C."/>
            <person name="Yan M."/>
            <person name="Daum C."/>
            <person name="Ng V."/>
            <person name="Clum A."/>
            <person name="Steindorff A."/>
            <person name="Ohm R.A."/>
            <person name="Martin F."/>
            <person name="Silar P."/>
            <person name="Natvig D.O."/>
            <person name="Lalanne C."/>
            <person name="Gautier V."/>
            <person name="Ament-Velasquez S.L."/>
            <person name="Kruys A."/>
            <person name="Hutchinson M.I."/>
            <person name="Powell A.J."/>
            <person name="Barry K."/>
            <person name="Miller A.N."/>
            <person name="Grigoriev I.V."/>
            <person name="Debuchy R."/>
            <person name="Gladieux P."/>
            <person name="Hiltunen Thoren M."/>
            <person name="Johannesson H."/>
        </authorList>
    </citation>
    <scope>NUCLEOTIDE SEQUENCE</scope>
    <source>
        <strain evidence="11">CBS 532.94</strain>
    </source>
</reference>
<keyword evidence="8" id="KW-0472">Membrane</keyword>
<dbReference type="GO" id="GO:0009922">
    <property type="term" value="F:fatty acid elongase activity"/>
    <property type="evidence" value="ECO:0007669"/>
    <property type="project" value="InterPro"/>
</dbReference>
<keyword evidence="2" id="KW-0444">Lipid biosynthesis</keyword>
<dbReference type="InterPro" id="IPR002076">
    <property type="entry name" value="ELO_fam"/>
</dbReference>
<keyword evidence="5" id="KW-0276">Fatty acid metabolism</keyword>
<keyword evidence="10" id="KW-0732">Signal</keyword>
<name>A0AAN7CGN3_9PEZI</name>
<keyword evidence="9" id="KW-0275">Fatty acid biosynthesis</keyword>
<reference evidence="11" key="2">
    <citation type="submission" date="2023-05" db="EMBL/GenBank/DDBJ databases">
        <authorList>
            <consortium name="Lawrence Berkeley National Laboratory"/>
            <person name="Steindorff A."/>
            <person name="Hensen N."/>
            <person name="Bonometti L."/>
            <person name="Westerberg I."/>
            <person name="Brannstrom I.O."/>
            <person name="Guillou S."/>
            <person name="Cros-Aarteil S."/>
            <person name="Calhoun S."/>
            <person name="Haridas S."/>
            <person name="Kuo A."/>
            <person name="Mondo S."/>
            <person name="Pangilinan J."/>
            <person name="Riley R."/>
            <person name="Labutti K."/>
            <person name="Andreopoulos B."/>
            <person name="Lipzen A."/>
            <person name="Chen C."/>
            <person name="Yanf M."/>
            <person name="Daum C."/>
            <person name="Ng V."/>
            <person name="Clum A."/>
            <person name="Ohm R."/>
            <person name="Martin F."/>
            <person name="Silar P."/>
            <person name="Natvig D."/>
            <person name="Lalanne C."/>
            <person name="Gautier V."/>
            <person name="Ament-Velasquez S.L."/>
            <person name="Kruys A."/>
            <person name="Hutchinson M.I."/>
            <person name="Powell A.J."/>
            <person name="Barry K."/>
            <person name="Miller A.N."/>
            <person name="Grigoriev I.V."/>
            <person name="Debuchy R."/>
            <person name="Gladieux P."/>
            <person name="Thoren M.H."/>
            <person name="Johannesson H."/>
        </authorList>
    </citation>
    <scope>NUCLEOTIDE SEQUENCE</scope>
    <source>
        <strain evidence="11">CBS 532.94</strain>
    </source>
</reference>
<proteinExistence type="predicted"/>
<evidence type="ECO:0000313" key="12">
    <source>
        <dbReference type="Proteomes" id="UP001303760"/>
    </source>
</evidence>
<gene>
    <name evidence="11" type="ORF">C8A03DRAFT_41951</name>
</gene>
<feature type="signal peptide" evidence="10">
    <location>
        <begin position="1"/>
        <end position="17"/>
    </location>
</feature>
<evidence type="ECO:0000256" key="8">
    <source>
        <dbReference type="ARBA" id="ARBA00023136"/>
    </source>
</evidence>
<dbReference type="GO" id="GO:0016020">
    <property type="term" value="C:membrane"/>
    <property type="evidence" value="ECO:0007669"/>
    <property type="project" value="UniProtKB-SubCell"/>
</dbReference>
<dbReference type="Proteomes" id="UP001303760">
    <property type="component" value="Unassembled WGS sequence"/>
</dbReference>
<keyword evidence="7" id="KW-0443">Lipid metabolism</keyword>
<evidence type="ECO:0000313" key="11">
    <source>
        <dbReference type="EMBL" id="KAK4240533.1"/>
    </source>
</evidence>
<evidence type="ECO:0000256" key="2">
    <source>
        <dbReference type="ARBA" id="ARBA00022516"/>
    </source>
</evidence>
<dbReference type="EMBL" id="MU860038">
    <property type="protein sequence ID" value="KAK4240533.1"/>
    <property type="molecule type" value="Genomic_DNA"/>
</dbReference>
<keyword evidence="6" id="KW-1133">Transmembrane helix</keyword>
<evidence type="ECO:0000256" key="9">
    <source>
        <dbReference type="ARBA" id="ARBA00023160"/>
    </source>
</evidence>
<comment type="subcellular location">
    <subcellularLocation>
        <location evidence="1">Membrane</location>
        <topology evidence="1">Multi-pass membrane protein</topology>
    </subcellularLocation>
</comment>
<keyword evidence="4" id="KW-0812">Transmembrane</keyword>
<evidence type="ECO:0000256" key="10">
    <source>
        <dbReference type="SAM" id="SignalP"/>
    </source>
</evidence>